<feature type="compositionally biased region" description="Low complexity" evidence="7">
    <location>
        <begin position="630"/>
        <end position="664"/>
    </location>
</feature>
<feature type="region of interest" description="Disordered" evidence="7">
    <location>
        <begin position="612"/>
        <end position="665"/>
    </location>
</feature>
<keyword evidence="3" id="KW-0479">Metal-binding</keyword>
<dbReference type="InterPro" id="IPR006128">
    <property type="entry name" value="Lipoprotein_PsaA-like"/>
</dbReference>
<dbReference type="GO" id="GO:0007155">
    <property type="term" value="P:cell adhesion"/>
    <property type="evidence" value="ECO:0007669"/>
    <property type="project" value="InterPro"/>
</dbReference>
<dbReference type="PANTHER" id="PTHR42953:SF1">
    <property type="entry name" value="METAL-BINDING PROTEIN HI_0362-RELATED"/>
    <property type="match status" value="1"/>
</dbReference>
<dbReference type="InterPro" id="IPR022435">
    <property type="entry name" value="Surface-anchored_actinobac"/>
</dbReference>
<dbReference type="PROSITE" id="PS51257">
    <property type="entry name" value="PROKAR_LIPOPROTEIN"/>
    <property type="match status" value="1"/>
</dbReference>
<dbReference type="InterPro" id="IPR050492">
    <property type="entry name" value="Bact_metal-bind_prot9"/>
</dbReference>
<feature type="compositionally biased region" description="Low complexity" evidence="7">
    <location>
        <begin position="296"/>
        <end position="363"/>
    </location>
</feature>
<dbReference type="PRINTS" id="PR00690">
    <property type="entry name" value="ADHESNFAMILY"/>
</dbReference>
<dbReference type="InterPro" id="IPR006127">
    <property type="entry name" value="ZnuA-like"/>
</dbReference>
<dbReference type="PRINTS" id="PR00691">
    <property type="entry name" value="ADHESINB"/>
</dbReference>
<dbReference type="NCBIfam" id="TIGR03769">
    <property type="entry name" value="P_ac_wall_RPT"/>
    <property type="match status" value="2"/>
</dbReference>
<evidence type="ECO:0000313" key="8">
    <source>
        <dbReference type="EMBL" id="UQF79861.1"/>
    </source>
</evidence>
<name>A0A9E7DCA7_9ACTO</name>
<dbReference type="GO" id="GO:0030313">
    <property type="term" value="C:cell envelope"/>
    <property type="evidence" value="ECO:0007669"/>
    <property type="project" value="UniProtKB-SubCell"/>
</dbReference>
<dbReference type="EMBL" id="CP097095">
    <property type="protein sequence ID" value="UQF79861.1"/>
    <property type="molecule type" value="Genomic_DNA"/>
</dbReference>
<dbReference type="InterPro" id="IPR022395">
    <property type="entry name" value="CHP03773_ABC_transptr-like"/>
</dbReference>
<dbReference type="PANTHER" id="PTHR42953">
    <property type="entry name" value="HIGH-AFFINITY ZINC UPTAKE SYSTEM PROTEIN ZNUA-RELATED"/>
    <property type="match status" value="1"/>
</dbReference>
<proteinExistence type="inferred from homology"/>
<evidence type="ECO:0000313" key="9">
    <source>
        <dbReference type="Proteomes" id="UP000830236"/>
    </source>
</evidence>
<evidence type="ECO:0000256" key="1">
    <source>
        <dbReference type="ARBA" id="ARBA00004196"/>
    </source>
</evidence>
<feature type="region of interest" description="Disordered" evidence="7">
    <location>
        <begin position="296"/>
        <end position="372"/>
    </location>
</feature>
<evidence type="ECO:0000256" key="7">
    <source>
        <dbReference type="SAM" id="MobiDB-lite"/>
    </source>
</evidence>
<gene>
    <name evidence="8" type="ORF">M3I41_00840</name>
</gene>
<evidence type="ECO:0000256" key="2">
    <source>
        <dbReference type="ARBA" id="ARBA00022448"/>
    </source>
</evidence>
<dbReference type="Gene3D" id="3.40.50.1980">
    <property type="entry name" value="Nitrogenase molybdenum iron protein domain"/>
    <property type="match status" value="3"/>
</dbReference>
<evidence type="ECO:0000256" key="4">
    <source>
        <dbReference type="ARBA" id="ARBA00022729"/>
    </source>
</evidence>
<comment type="subcellular location">
    <subcellularLocation>
        <location evidence="1">Cell envelope</location>
    </subcellularLocation>
</comment>
<feature type="coiled-coil region" evidence="6">
    <location>
        <begin position="465"/>
        <end position="499"/>
    </location>
</feature>
<keyword evidence="2 5" id="KW-0813">Transport</keyword>
<organism evidence="8 9">
    <name type="scientific">Actinomyces graevenitzii</name>
    <dbReference type="NCBI Taxonomy" id="55565"/>
    <lineage>
        <taxon>Bacteria</taxon>
        <taxon>Bacillati</taxon>
        <taxon>Actinomycetota</taxon>
        <taxon>Actinomycetes</taxon>
        <taxon>Actinomycetales</taxon>
        <taxon>Actinomycetaceae</taxon>
        <taxon>Actinomyces</taxon>
    </lineage>
</organism>
<feature type="compositionally biased region" description="Polar residues" evidence="7">
    <location>
        <begin position="612"/>
        <end position="622"/>
    </location>
</feature>
<dbReference type="GO" id="GO:0030001">
    <property type="term" value="P:metal ion transport"/>
    <property type="evidence" value="ECO:0007669"/>
    <property type="project" value="InterPro"/>
</dbReference>
<accession>A0A9E7DCA7</accession>
<protein>
    <submittedName>
        <fullName evidence="8">TIGR03773 family transporter-associated surface protein</fullName>
    </submittedName>
</protein>
<dbReference type="NCBIfam" id="NF038134">
    <property type="entry name" value="choice_anch_M"/>
    <property type="match status" value="2"/>
</dbReference>
<keyword evidence="6" id="KW-0175">Coiled coil</keyword>
<sequence>MGLVKSVIQAALVLTLVAGCAGVGVDPARDGQLRVVTTTGILADLVRNVAGGRATVSQLVPDGADPHSYEPSLRAIRDVAYADLAFSNYLLLEQHSIIRALDANLPASAQSVSIAEEAAKQGATILPLVEDRALDTLWLGMRVSGDGKRYGANRASEVDLQVVSVQGPGQASSYLTTTFGTPELGFSSHDGFDAASDYKHDTVSLPADAHQHMSWAFTKPGVYRVQFKARLRPVKGKNVEFKTATFTFAVGVDAAAVAKREGRVVLGPGHGDVSVDLEAGRITLVADKQASGQAWPSAAKTASASTPSPAASANTNPGASSASASASAASSGASPAGRTGSASAPSPGGSASPTGSALSPTPSDGASAPSQSDVVVAGAAHVPGHVALDPQRVVVDVPTRTLAQVPQGYGFVGRAGTQAYILPQAVLGKHVHGEIDPHLWHDVHNAAAYVKVICAKLKQVDPAGASVYEANAARYLNQLAQLDTQVKSTLDTISEANRQLVTTNDAYAYLANAYGLKVAGFVAPNPASEPSLADRRKLAATIKDLHIKAVFLEPNLARTRSTLKVVASEAGVKVCPLYGDTLDNQAPTYQAMMRFNANSLARCLGGRPIANQAASSAKTPGSANAGKGVPTSGATPSAAGATTAPTSGATGAATSPGASATPSADPALEQNVAANEPTSQTPAVIEAGHVDLGPRLIGGKLTVSLRDDSAASPVWRDPNKTVLRVRDGALIQVPQGEDYKFLADSKRVYVLPQTQKTQLVWLGWNTQDPAVTKLIQGGVNMRIEQVKGPGRSWLILQEGTFGKPKVLADSAASAQDIWVDTNTHVHANWIFSKPGIYLVKVSFKATGVDGKTYQATTTLRFAVGDATSTTNALKAQPSGK</sequence>
<dbReference type="InterPro" id="IPR006129">
    <property type="entry name" value="AdhesinB"/>
</dbReference>
<dbReference type="SUPFAM" id="SSF53807">
    <property type="entry name" value="Helical backbone' metal receptor"/>
    <property type="match status" value="2"/>
</dbReference>
<dbReference type="Proteomes" id="UP000830236">
    <property type="component" value="Chromosome"/>
</dbReference>
<evidence type="ECO:0000256" key="3">
    <source>
        <dbReference type="ARBA" id="ARBA00022723"/>
    </source>
</evidence>
<evidence type="ECO:0000256" key="5">
    <source>
        <dbReference type="RuleBase" id="RU003512"/>
    </source>
</evidence>
<dbReference type="GO" id="GO:0046872">
    <property type="term" value="F:metal ion binding"/>
    <property type="evidence" value="ECO:0007669"/>
    <property type="project" value="UniProtKB-KW"/>
</dbReference>
<reference evidence="8" key="1">
    <citation type="submission" date="2022-05" db="EMBL/GenBank/DDBJ databases">
        <title>Using nanopore sequencing to obtain complete genomes from saliva samples.</title>
        <authorList>
            <person name="Baker J.L."/>
        </authorList>
    </citation>
    <scope>NUCLEOTIDE SEQUENCE</scope>
    <source>
        <strain evidence="8">JCVI-JB-Ag32</strain>
    </source>
</reference>
<comment type="similarity">
    <text evidence="5">Belongs to the bacterial solute-binding protein 9 family.</text>
</comment>
<dbReference type="AlphaFoldDB" id="A0A9E7DCA7"/>
<evidence type="ECO:0000256" key="6">
    <source>
        <dbReference type="SAM" id="Coils"/>
    </source>
</evidence>
<dbReference type="Pfam" id="PF01297">
    <property type="entry name" value="ZnuA"/>
    <property type="match status" value="2"/>
</dbReference>
<keyword evidence="4" id="KW-0732">Signal</keyword>
<dbReference type="KEGG" id="agh:M3I41_00840"/>
<dbReference type="NCBIfam" id="TIGR03773">
    <property type="entry name" value="anch_rpt_wall"/>
    <property type="match status" value="1"/>
</dbReference>